<gene>
    <name evidence="1" type="ORF">Pcinc_027519</name>
</gene>
<sequence length="278" mass="30292">MSNLNQLIPAFQTIGLEVNQLKCELITLDETQENIAVETEPAHNSHLSAAQQLFQATSRTPLADVTLLCAPIKLDGISESLSLIKTTTETLITRCYNVQLSDDAWTQASLTLRLGGIRTRRMADIALPAYISSMDVIRELVDQARLLATASSHIGAWLSALPIECLGLLLPDDAVRLAAAGITAILKLRGLDRGDGRRPDGLSIYSFRGGRRLLWNATCTNTFTATHLLDCSISPGAAARAAEARKRQMYTALRQCYDFVPLAVETTGVLSQDFTHII</sequence>
<accession>A0AAE1F4Z5</accession>
<evidence type="ECO:0000313" key="2">
    <source>
        <dbReference type="Proteomes" id="UP001286313"/>
    </source>
</evidence>
<organism evidence="1 2">
    <name type="scientific">Petrolisthes cinctipes</name>
    <name type="common">Flat porcelain crab</name>
    <dbReference type="NCBI Taxonomy" id="88211"/>
    <lineage>
        <taxon>Eukaryota</taxon>
        <taxon>Metazoa</taxon>
        <taxon>Ecdysozoa</taxon>
        <taxon>Arthropoda</taxon>
        <taxon>Crustacea</taxon>
        <taxon>Multicrustacea</taxon>
        <taxon>Malacostraca</taxon>
        <taxon>Eumalacostraca</taxon>
        <taxon>Eucarida</taxon>
        <taxon>Decapoda</taxon>
        <taxon>Pleocyemata</taxon>
        <taxon>Anomura</taxon>
        <taxon>Galatheoidea</taxon>
        <taxon>Porcellanidae</taxon>
        <taxon>Petrolisthes</taxon>
    </lineage>
</organism>
<evidence type="ECO:0000313" key="1">
    <source>
        <dbReference type="EMBL" id="KAK3866981.1"/>
    </source>
</evidence>
<protein>
    <submittedName>
        <fullName evidence="1">Uncharacterized protein</fullName>
    </submittedName>
</protein>
<dbReference type="AlphaFoldDB" id="A0AAE1F4Z5"/>
<name>A0AAE1F4Z5_PETCI</name>
<dbReference type="EMBL" id="JAWQEG010003300">
    <property type="protein sequence ID" value="KAK3866981.1"/>
    <property type="molecule type" value="Genomic_DNA"/>
</dbReference>
<proteinExistence type="predicted"/>
<keyword evidence="2" id="KW-1185">Reference proteome</keyword>
<reference evidence="1" key="1">
    <citation type="submission" date="2023-10" db="EMBL/GenBank/DDBJ databases">
        <title>Genome assemblies of two species of porcelain crab, Petrolisthes cinctipes and Petrolisthes manimaculis (Anomura: Porcellanidae).</title>
        <authorList>
            <person name="Angst P."/>
        </authorList>
    </citation>
    <scope>NUCLEOTIDE SEQUENCE</scope>
    <source>
        <strain evidence="1">PB745_01</strain>
        <tissue evidence="1">Gill</tissue>
    </source>
</reference>
<comment type="caution">
    <text evidence="1">The sequence shown here is derived from an EMBL/GenBank/DDBJ whole genome shotgun (WGS) entry which is preliminary data.</text>
</comment>
<dbReference type="Proteomes" id="UP001286313">
    <property type="component" value="Unassembled WGS sequence"/>
</dbReference>